<name>A0A0K1Q411_9BACT</name>
<protein>
    <submittedName>
        <fullName evidence="1">Uncharacterized protein</fullName>
    </submittedName>
</protein>
<proteinExistence type="predicted"/>
<keyword evidence="2" id="KW-1185">Reference proteome</keyword>
<accession>A0A0K1Q411</accession>
<sequence length="102" mass="11934">MTTSRILKMRFSVVKTGRPEGYRDALTSCANDDGWVDRLPTRKEALLIAPAVGLRRRIGQDDLDRGQRWLRLQQRRAVVLYESDRRVTNDERRVQDVLVEHD</sequence>
<dbReference type="EMBL" id="CP012333">
    <property type="protein sequence ID" value="AKV00125.1"/>
    <property type="molecule type" value="Genomic_DNA"/>
</dbReference>
<reference evidence="1 2" key="1">
    <citation type="submission" date="2015-08" db="EMBL/GenBank/DDBJ databases">
        <authorList>
            <person name="Babu N.S."/>
            <person name="Beckwith C.J."/>
            <person name="Beseler K.G."/>
            <person name="Brison A."/>
            <person name="Carone J.V."/>
            <person name="Caskin T.P."/>
            <person name="Diamond M."/>
            <person name="Durham M.E."/>
            <person name="Foxe J.M."/>
            <person name="Go M."/>
            <person name="Henderson B.A."/>
            <person name="Jones I.B."/>
            <person name="McGettigan J.A."/>
            <person name="Micheletti S.J."/>
            <person name="Nasrallah M.E."/>
            <person name="Ortiz D."/>
            <person name="Piller C.R."/>
            <person name="Privatt S.R."/>
            <person name="Schneider S.L."/>
            <person name="Sharp S."/>
            <person name="Smith T.C."/>
            <person name="Stanton J.D."/>
            <person name="Ullery H.E."/>
            <person name="Wilson R.J."/>
            <person name="Serrano M.G."/>
            <person name="Buck G."/>
            <person name="Lee V."/>
            <person name="Wang Y."/>
            <person name="Carvalho R."/>
            <person name="Voegtly L."/>
            <person name="Shi R."/>
            <person name="Duckworth R."/>
            <person name="Johnson A."/>
            <person name="Loviza R."/>
            <person name="Walstead R."/>
            <person name="Shah Z."/>
            <person name="Kiflezghi M."/>
            <person name="Wade K."/>
            <person name="Ball S.L."/>
            <person name="Bradley K.W."/>
            <person name="Asai D.J."/>
            <person name="Bowman C.A."/>
            <person name="Russell D.A."/>
            <person name="Pope W.H."/>
            <person name="Jacobs-Sera D."/>
            <person name="Hendrix R.W."/>
            <person name="Hatfull G.F."/>
        </authorList>
    </citation>
    <scope>NUCLEOTIDE SEQUENCE [LARGE SCALE GENOMIC DNA]</scope>
    <source>
        <strain evidence="1 2">DSM 27648</strain>
    </source>
</reference>
<gene>
    <name evidence="1" type="ORF">AKJ09_06788</name>
</gene>
<evidence type="ECO:0000313" key="2">
    <source>
        <dbReference type="Proteomes" id="UP000064967"/>
    </source>
</evidence>
<evidence type="ECO:0000313" key="1">
    <source>
        <dbReference type="EMBL" id="AKV00125.1"/>
    </source>
</evidence>
<dbReference type="STRING" id="1391654.AKJ09_06788"/>
<organism evidence="1 2">
    <name type="scientific">Labilithrix luteola</name>
    <dbReference type="NCBI Taxonomy" id="1391654"/>
    <lineage>
        <taxon>Bacteria</taxon>
        <taxon>Pseudomonadati</taxon>
        <taxon>Myxococcota</taxon>
        <taxon>Polyangia</taxon>
        <taxon>Polyangiales</taxon>
        <taxon>Labilitrichaceae</taxon>
        <taxon>Labilithrix</taxon>
    </lineage>
</organism>
<dbReference type="AlphaFoldDB" id="A0A0K1Q411"/>
<dbReference type="Proteomes" id="UP000064967">
    <property type="component" value="Chromosome"/>
</dbReference>
<dbReference type="KEGG" id="llu:AKJ09_06788"/>